<dbReference type="Gene3D" id="1.10.10.10">
    <property type="entry name" value="Winged helix-like DNA-binding domain superfamily/Winged helix DNA-binding domain"/>
    <property type="match status" value="1"/>
</dbReference>
<dbReference type="Proteomes" id="UP001499951">
    <property type="component" value="Unassembled WGS sequence"/>
</dbReference>
<keyword evidence="2" id="KW-1185">Reference proteome</keyword>
<dbReference type="RefSeq" id="WP_166930788.1">
    <property type="nucleotide sequence ID" value="NZ_BAAADD010000001.1"/>
</dbReference>
<evidence type="ECO:0000313" key="2">
    <source>
        <dbReference type="Proteomes" id="UP001499951"/>
    </source>
</evidence>
<protein>
    <submittedName>
        <fullName evidence="1">CtrA inhibitor SciP</fullName>
    </submittedName>
</protein>
<dbReference type="InterPro" id="IPR036388">
    <property type="entry name" value="WH-like_DNA-bd_sf"/>
</dbReference>
<sequence length="91" mass="10253">MDRFLSDQMVLPGPITLADLPPRDTVRWVSRRKAAVVAAVQAGVISLPDACARYALSVEEFLSWQRTVERHGVPGLRITHAQDYRQPGRER</sequence>
<reference evidence="2" key="1">
    <citation type="journal article" date="2019" name="Int. J. Syst. Evol. Microbiol.">
        <title>The Global Catalogue of Microorganisms (GCM) 10K type strain sequencing project: providing services to taxonomists for standard genome sequencing and annotation.</title>
        <authorList>
            <consortium name="The Broad Institute Genomics Platform"/>
            <consortium name="The Broad Institute Genome Sequencing Center for Infectious Disease"/>
            <person name="Wu L."/>
            <person name="Ma J."/>
        </authorList>
    </citation>
    <scope>NUCLEOTIDE SEQUENCE [LARGE SCALE GENOMIC DNA]</scope>
    <source>
        <strain evidence="2">JCM 15089</strain>
    </source>
</reference>
<gene>
    <name evidence="1" type="primary">sciP</name>
    <name evidence="1" type="ORF">GCM10008942_03070</name>
</gene>
<comment type="caution">
    <text evidence="1">The sequence shown here is derived from an EMBL/GenBank/DDBJ whole genome shotgun (WGS) entry which is preliminary data.</text>
</comment>
<evidence type="ECO:0000313" key="1">
    <source>
        <dbReference type="EMBL" id="GAA0557976.1"/>
    </source>
</evidence>
<organism evidence="1 2">
    <name type="scientific">Rhizomicrobium electricum</name>
    <dbReference type="NCBI Taxonomy" id="480070"/>
    <lineage>
        <taxon>Bacteria</taxon>
        <taxon>Pseudomonadati</taxon>
        <taxon>Pseudomonadota</taxon>
        <taxon>Alphaproteobacteria</taxon>
        <taxon>Micropepsales</taxon>
        <taxon>Micropepsaceae</taxon>
        <taxon>Rhizomicrobium</taxon>
    </lineage>
</organism>
<dbReference type="EMBL" id="BAAADD010000001">
    <property type="protein sequence ID" value="GAA0557976.1"/>
    <property type="molecule type" value="Genomic_DNA"/>
</dbReference>
<dbReference type="InterPro" id="IPR009534">
    <property type="entry name" value="DUF1153"/>
</dbReference>
<dbReference type="InterPro" id="IPR010921">
    <property type="entry name" value="Trp_repressor/repl_initiator"/>
</dbReference>
<proteinExistence type="predicted"/>
<accession>A0ABP3P1A6</accession>
<dbReference type="SUPFAM" id="SSF48295">
    <property type="entry name" value="TrpR-like"/>
    <property type="match status" value="1"/>
</dbReference>
<dbReference type="Pfam" id="PF06627">
    <property type="entry name" value="DUF1153"/>
    <property type="match status" value="1"/>
</dbReference>
<name>A0ABP3P1A6_9PROT</name>